<evidence type="ECO:0000313" key="1">
    <source>
        <dbReference type="EMBL" id="OKL45412.1"/>
    </source>
</evidence>
<keyword evidence="2" id="KW-1185">Reference proteome</keyword>
<dbReference type="EMBL" id="LVVZ01000005">
    <property type="protein sequence ID" value="OKL45412.1"/>
    <property type="molecule type" value="Genomic_DNA"/>
</dbReference>
<sequence>MLPEHLEFKETESIVSLVCDWRVMRPLSSATPTEVIPHLMRDPDGVRLVAKVEGYVLAIARACCAGSRICVSLFALLVRDDGGGEVGPVCLTWLIGGY</sequence>
<dbReference type="Proteomes" id="UP000185783">
    <property type="component" value="Unassembled WGS sequence"/>
</dbReference>
<accession>A0A1U7JL43</accession>
<gene>
    <name evidence="1" type="ORF">A3843_03570</name>
</gene>
<comment type="caution">
    <text evidence="1">The sequence shown here is derived from an EMBL/GenBank/DDBJ whole genome shotgun (WGS) entry which is preliminary data.</text>
</comment>
<protein>
    <submittedName>
        <fullName evidence="1">Uncharacterized protein</fullName>
    </submittedName>
</protein>
<evidence type="ECO:0000313" key="2">
    <source>
        <dbReference type="Proteomes" id="UP000185783"/>
    </source>
</evidence>
<reference evidence="1 2" key="1">
    <citation type="submission" date="2016-03" db="EMBL/GenBank/DDBJ databases">
        <title>Genome sequence of Nesiotobacter sp. nov., a moderately halophilic alphaproteobacterium isolated from the Yellow Sea, China.</title>
        <authorList>
            <person name="Zhang G."/>
            <person name="Zhang R."/>
        </authorList>
    </citation>
    <scope>NUCLEOTIDE SEQUENCE [LARGE SCALE GENOMIC DNA]</scope>
    <source>
        <strain evidence="1 2">WB1-6</strain>
    </source>
</reference>
<organism evidence="1 2">
    <name type="scientific">Pseudovibrio exalbescens</name>
    <dbReference type="NCBI Taxonomy" id="197461"/>
    <lineage>
        <taxon>Bacteria</taxon>
        <taxon>Pseudomonadati</taxon>
        <taxon>Pseudomonadota</taxon>
        <taxon>Alphaproteobacteria</taxon>
        <taxon>Hyphomicrobiales</taxon>
        <taxon>Stappiaceae</taxon>
        <taxon>Pseudovibrio</taxon>
    </lineage>
</organism>
<dbReference type="AlphaFoldDB" id="A0A1U7JL43"/>
<name>A0A1U7JL43_9HYPH</name>
<proteinExistence type="predicted"/>